<protein>
    <submittedName>
        <fullName evidence="5">Glucosidase YgjK</fullName>
        <ecNumber evidence="5">3.2.1.-</ecNumber>
    </submittedName>
</protein>
<dbReference type="RefSeq" id="WP_206502655.1">
    <property type="nucleotide sequence ID" value="NZ_CP031423.1"/>
</dbReference>
<accession>A0A3S9WDT0</accession>
<dbReference type="Proteomes" id="UP000276888">
    <property type="component" value="Chromosome"/>
</dbReference>
<dbReference type="InterPro" id="IPR004888">
    <property type="entry name" value="Glycoside_hydrolase_63"/>
</dbReference>
<keyword evidence="3 5" id="KW-0326">Glycosidase</keyword>
<sequence>MTETTSAAATARWADLLHAHIHRHAPQMMREPEGVLAHPYTVPSSPGSPFYAAALWDWDSWAIGIALGQVERDAADTGRFRAYERGSILNFLDHADDDGVIPVLLRSDGPFLHRDPGRAGGFSENMHKPVLAQHAAMLVQRDGDAEWLRPHLGTLVRFVQRYLDSHVHPETGLAYWQSDFAIGVDNDPSVFFRPDRSTAAIFLNSLLYRELLALGEILEHLGELEESLRWRGRAHDLADAVREHAWDERDGTFYSVDIGLRPLDGDDWLHRGAPRRWSSVPLRVDSWSSFLPLWAGIATQEQAERMVERHRDARTFSAAYGVRTLSRLEKAYDLRATHNPSNWLGPVWGISNYLVFRGLTSYGFEDDARELADKTIRLFGRDLEKTGSLHEYYHPDNGEPIVTHGFQNWNFLVLNMIAHVQERPVAQEF</sequence>
<evidence type="ECO:0000313" key="6">
    <source>
        <dbReference type="Proteomes" id="UP000276888"/>
    </source>
</evidence>
<dbReference type="PANTHER" id="PTHR10412:SF11">
    <property type="entry name" value="MANNOSYL-OLIGOSACCHARIDE GLUCOSIDASE"/>
    <property type="match status" value="1"/>
</dbReference>
<dbReference type="InterPro" id="IPR012341">
    <property type="entry name" value="6hp_glycosidase-like_sf"/>
</dbReference>
<dbReference type="Gene3D" id="1.50.10.10">
    <property type="match status" value="1"/>
</dbReference>
<evidence type="ECO:0000256" key="2">
    <source>
        <dbReference type="ARBA" id="ARBA00022801"/>
    </source>
</evidence>
<dbReference type="InterPro" id="IPR054491">
    <property type="entry name" value="MGH1-like_GH"/>
</dbReference>
<dbReference type="KEGG" id="mlv:CVS47_02911"/>
<organism evidence="5 6">
    <name type="scientific">Microbacterium lemovicicum</name>
    <dbReference type="NCBI Taxonomy" id="1072463"/>
    <lineage>
        <taxon>Bacteria</taxon>
        <taxon>Bacillati</taxon>
        <taxon>Actinomycetota</taxon>
        <taxon>Actinomycetes</taxon>
        <taxon>Micrococcales</taxon>
        <taxon>Microbacteriaceae</taxon>
        <taxon>Microbacterium</taxon>
    </lineage>
</organism>
<dbReference type="InterPro" id="IPR008928">
    <property type="entry name" value="6-hairpin_glycosidase_sf"/>
</dbReference>
<dbReference type="PANTHER" id="PTHR10412">
    <property type="entry name" value="MANNOSYL-OLIGOSACCHARIDE GLUCOSIDASE"/>
    <property type="match status" value="1"/>
</dbReference>
<comment type="similarity">
    <text evidence="1">Belongs to the glycosyl hydrolase 63 family.</text>
</comment>
<keyword evidence="2 5" id="KW-0378">Hydrolase</keyword>
<proteinExistence type="inferred from homology"/>
<dbReference type="EC" id="3.2.1.-" evidence="5"/>
<evidence type="ECO:0000259" key="4">
    <source>
        <dbReference type="Pfam" id="PF22422"/>
    </source>
</evidence>
<evidence type="ECO:0000256" key="3">
    <source>
        <dbReference type="ARBA" id="ARBA00023295"/>
    </source>
</evidence>
<dbReference type="EMBL" id="CP031423">
    <property type="protein sequence ID" value="AZS38258.1"/>
    <property type="molecule type" value="Genomic_DNA"/>
</dbReference>
<keyword evidence="6" id="KW-1185">Reference proteome</keyword>
<dbReference type="SUPFAM" id="SSF48208">
    <property type="entry name" value="Six-hairpin glycosidases"/>
    <property type="match status" value="1"/>
</dbReference>
<dbReference type="GO" id="GO:0006487">
    <property type="term" value="P:protein N-linked glycosylation"/>
    <property type="evidence" value="ECO:0007669"/>
    <property type="project" value="TreeGrafter"/>
</dbReference>
<dbReference type="GO" id="GO:0009311">
    <property type="term" value="P:oligosaccharide metabolic process"/>
    <property type="evidence" value="ECO:0007669"/>
    <property type="project" value="InterPro"/>
</dbReference>
<evidence type="ECO:0000313" key="5">
    <source>
        <dbReference type="EMBL" id="AZS38258.1"/>
    </source>
</evidence>
<gene>
    <name evidence="5" type="primary">ygjK</name>
    <name evidence="5" type="ORF">CVS47_02911</name>
</gene>
<dbReference type="GO" id="GO:0004573">
    <property type="term" value="F:Glc3Man9GlcNAc2 oligosaccharide glucosidase activity"/>
    <property type="evidence" value="ECO:0007669"/>
    <property type="project" value="InterPro"/>
</dbReference>
<reference evidence="5 6" key="1">
    <citation type="submission" date="2018-08" db="EMBL/GenBank/DDBJ databases">
        <title>Microbacterium lemovicicum sp. nov., a bacterium isolated from a natural uranium-rich soil.</title>
        <authorList>
            <person name="ORTET P."/>
        </authorList>
    </citation>
    <scope>NUCLEOTIDE SEQUENCE [LARGE SCALE GENOMIC DNA]</scope>
    <source>
        <strain evidence="5 6">Viu22</strain>
    </source>
</reference>
<dbReference type="Pfam" id="PF22422">
    <property type="entry name" value="MGH1-like_GH"/>
    <property type="match status" value="1"/>
</dbReference>
<feature type="domain" description="Mannosylglycerate hydrolase MGH1-like glycoside hydrolase" evidence="4">
    <location>
        <begin position="55"/>
        <end position="406"/>
    </location>
</feature>
<evidence type="ECO:0000256" key="1">
    <source>
        <dbReference type="ARBA" id="ARBA00010833"/>
    </source>
</evidence>
<name>A0A3S9WDT0_9MICO</name>
<dbReference type="AlphaFoldDB" id="A0A3S9WDT0"/>